<evidence type="ECO:0000313" key="2">
    <source>
        <dbReference type="EMBL" id="KAK7270872.1"/>
    </source>
</evidence>
<sequence>MDCCYMETLYVYQRKEGKQHHYQQHNNKRTCFTTSSSNVSTTHHNISSFRTVQIRAFTFLHEEVHKMSLNVGYDRFIPTSEAFTQYVAWPEDNPFYTKMREKAHDMHDDDDDDNGDDDMDQLVE</sequence>
<reference evidence="2 3" key="1">
    <citation type="submission" date="2024-01" db="EMBL/GenBank/DDBJ databases">
        <title>The genomes of 5 underutilized Papilionoideae crops provide insights into root nodulation and disease resistance.</title>
        <authorList>
            <person name="Yuan L."/>
        </authorList>
    </citation>
    <scope>NUCLEOTIDE SEQUENCE [LARGE SCALE GENOMIC DNA]</scope>
    <source>
        <strain evidence="2">LY-2023</strain>
        <tissue evidence="2">Leaf</tissue>
    </source>
</reference>
<feature type="region of interest" description="Disordered" evidence="1">
    <location>
        <begin position="100"/>
        <end position="124"/>
    </location>
</feature>
<accession>A0AAN9F6Q1</accession>
<gene>
    <name evidence="2" type="ORF">RJT34_26364</name>
</gene>
<feature type="compositionally biased region" description="Acidic residues" evidence="1">
    <location>
        <begin position="108"/>
        <end position="124"/>
    </location>
</feature>
<comment type="caution">
    <text evidence="2">The sequence shown here is derived from an EMBL/GenBank/DDBJ whole genome shotgun (WGS) entry which is preliminary data.</text>
</comment>
<evidence type="ECO:0000313" key="3">
    <source>
        <dbReference type="Proteomes" id="UP001359559"/>
    </source>
</evidence>
<keyword evidence="3" id="KW-1185">Reference proteome</keyword>
<dbReference type="EMBL" id="JAYKXN010000007">
    <property type="protein sequence ID" value="KAK7270872.1"/>
    <property type="molecule type" value="Genomic_DNA"/>
</dbReference>
<protein>
    <submittedName>
        <fullName evidence="2">Uncharacterized protein</fullName>
    </submittedName>
</protein>
<organism evidence="2 3">
    <name type="scientific">Clitoria ternatea</name>
    <name type="common">Butterfly pea</name>
    <dbReference type="NCBI Taxonomy" id="43366"/>
    <lineage>
        <taxon>Eukaryota</taxon>
        <taxon>Viridiplantae</taxon>
        <taxon>Streptophyta</taxon>
        <taxon>Embryophyta</taxon>
        <taxon>Tracheophyta</taxon>
        <taxon>Spermatophyta</taxon>
        <taxon>Magnoliopsida</taxon>
        <taxon>eudicotyledons</taxon>
        <taxon>Gunneridae</taxon>
        <taxon>Pentapetalae</taxon>
        <taxon>rosids</taxon>
        <taxon>fabids</taxon>
        <taxon>Fabales</taxon>
        <taxon>Fabaceae</taxon>
        <taxon>Papilionoideae</taxon>
        <taxon>50 kb inversion clade</taxon>
        <taxon>NPAAA clade</taxon>
        <taxon>indigoferoid/millettioid clade</taxon>
        <taxon>Phaseoleae</taxon>
        <taxon>Clitoria</taxon>
    </lineage>
</organism>
<evidence type="ECO:0000256" key="1">
    <source>
        <dbReference type="SAM" id="MobiDB-lite"/>
    </source>
</evidence>
<dbReference type="Proteomes" id="UP001359559">
    <property type="component" value="Unassembled WGS sequence"/>
</dbReference>
<proteinExistence type="predicted"/>
<dbReference type="AlphaFoldDB" id="A0AAN9F6Q1"/>
<name>A0AAN9F6Q1_CLITE</name>